<dbReference type="Proteomes" id="UP000226420">
    <property type="component" value="Unassembled WGS sequence"/>
</dbReference>
<dbReference type="PRINTS" id="PR00097">
    <property type="entry name" value="ANTSNTHASEII"/>
</dbReference>
<dbReference type="GO" id="GO:0005829">
    <property type="term" value="C:cytosol"/>
    <property type="evidence" value="ECO:0007669"/>
    <property type="project" value="TreeGrafter"/>
</dbReference>
<dbReference type="PRINTS" id="PR00096">
    <property type="entry name" value="GATASE"/>
</dbReference>
<dbReference type="SUPFAM" id="SSF52317">
    <property type="entry name" value="Class I glutamine amidotransferase-like"/>
    <property type="match status" value="1"/>
</dbReference>
<evidence type="ECO:0000256" key="1">
    <source>
        <dbReference type="ARBA" id="ARBA00022962"/>
    </source>
</evidence>
<feature type="domain" description="Glutamine amidotransferase" evidence="2">
    <location>
        <begin position="3"/>
        <end position="185"/>
    </location>
</feature>
<dbReference type="PROSITE" id="PS51273">
    <property type="entry name" value="GATASE_TYPE_1"/>
    <property type="match status" value="1"/>
</dbReference>
<dbReference type="AlphaFoldDB" id="A0AAJ4WAZ7"/>
<reference evidence="3 4" key="1">
    <citation type="submission" date="2016-10" db="EMBL/GenBank/DDBJ databases">
        <authorList>
            <person name="Varghese N."/>
            <person name="Submissions S."/>
        </authorList>
    </citation>
    <scope>NUCLEOTIDE SEQUENCE [LARGE SCALE GENOMIC DNA]</scope>
    <source>
        <strain evidence="3 4">DSM 5563</strain>
    </source>
</reference>
<dbReference type="PRINTS" id="PR00099">
    <property type="entry name" value="CPSGATASE"/>
</dbReference>
<gene>
    <name evidence="3" type="ORF">SAMN02745723_105162</name>
</gene>
<dbReference type="NCBIfam" id="TIGR00566">
    <property type="entry name" value="trpG_papA"/>
    <property type="match status" value="1"/>
</dbReference>
<evidence type="ECO:0000313" key="3">
    <source>
        <dbReference type="EMBL" id="SFC90245.1"/>
    </source>
</evidence>
<dbReference type="Gene3D" id="3.40.50.880">
    <property type="match status" value="1"/>
</dbReference>
<dbReference type="InterPro" id="IPR017926">
    <property type="entry name" value="GATASE"/>
</dbReference>
<evidence type="ECO:0000313" key="4">
    <source>
        <dbReference type="Proteomes" id="UP000226420"/>
    </source>
</evidence>
<dbReference type="InterPro" id="IPR006221">
    <property type="entry name" value="TrpG/PapA_dom"/>
</dbReference>
<organism evidence="3 4">
    <name type="scientific">Pragia fontium DSM 5563 = ATCC 49100</name>
    <dbReference type="NCBI Taxonomy" id="1122977"/>
    <lineage>
        <taxon>Bacteria</taxon>
        <taxon>Pseudomonadati</taxon>
        <taxon>Pseudomonadota</taxon>
        <taxon>Gammaproteobacteria</taxon>
        <taxon>Enterobacterales</taxon>
        <taxon>Budviciaceae</taxon>
        <taxon>Pragia</taxon>
    </lineage>
</organism>
<dbReference type="CDD" id="cd01743">
    <property type="entry name" value="GATase1_Anthranilate_Synthase"/>
    <property type="match status" value="1"/>
</dbReference>
<sequence length="193" mass="21199">MILLIDNYDSFSYNLYDYLCQSGAQVEIIKNDQLSLPQIATMNPAAIIISPGPGTPENAGITLAAIRQFAGKIPMLGVCLGHQAIAQAFGAKIIKSPAPVHGKTEQIKHDNQTLFHNLPNPLQVTRYHSLMIDPSSLSDKFTISAATDDGIIMAIRHHQWPLEGVQFHPEAILTECGLQLLKQFLTTYTHEIA</sequence>
<dbReference type="EMBL" id="FOLW01000005">
    <property type="protein sequence ID" value="SFC90245.1"/>
    <property type="molecule type" value="Genomic_DNA"/>
</dbReference>
<dbReference type="PANTHER" id="PTHR43418">
    <property type="entry name" value="MULTIFUNCTIONAL TRYPTOPHAN BIOSYNTHESIS PROTEIN-RELATED"/>
    <property type="match status" value="1"/>
</dbReference>
<dbReference type="GO" id="GO:0004049">
    <property type="term" value="F:anthranilate synthase activity"/>
    <property type="evidence" value="ECO:0007669"/>
    <property type="project" value="TreeGrafter"/>
</dbReference>
<dbReference type="InterPro" id="IPR029062">
    <property type="entry name" value="Class_I_gatase-like"/>
</dbReference>
<name>A0AAJ4WAZ7_9GAMM</name>
<comment type="caution">
    <text evidence="3">The sequence shown here is derived from an EMBL/GenBank/DDBJ whole genome shotgun (WGS) entry which is preliminary data.</text>
</comment>
<dbReference type="InterPro" id="IPR050472">
    <property type="entry name" value="Anth_synth/Amidotransfase"/>
</dbReference>
<dbReference type="GO" id="GO:0000162">
    <property type="term" value="P:L-tryptophan biosynthetic process"/>
    <property type="evidence" value="ECO:0007669"/>
    <property type="project" value="TreeGrafter"/>
</dbReference>
<keyword evidence="1" id="KW-0315">Glutamine amidotransferase</keyword>
<accession>A0AAJ4WAZ7</accession>
<dbReference type="Pfam" id="PF00117">
    <property type="entry name" value="GATase"/>
    <property type="match status" value="1"/>
</dbReference>
<proteinExistence type="predicted"/>
<dbReference type="RefSeq" id="WP_074822704.1">
    <property type="nucleotide sequence ID" value="NZ_FOLW01000005.1"/>
</dbReference>
<dbReference type="PANTHER" id="PTHR43418:SF4">
    <property type="entry name" value="MULTIFUNCTIONAL TRYPTOPHAN BIOSYNTHESIS PROTEIN"/>
    <property type="match status" value="1"/>
</dbReference>
<evidence type="ECO:0000259" key="2">
    <source>
        <dbReference type="Pfam" id="PF00117"/>
    </source>
</evidence>
<dbReference type="FunFam" id="3.40.50.880:FF:000003">
    <property type="entry name" value="Anthranilate synthase component II"/>
    <property type="match status" value="1"/>
</dbReference>
<protein>
    <submittedName>
        <fullName evidence="3">Para-aminobenzoate synthetase component 2</fullName>
    </submittedName>
</protein>